<dbReference type="EMBL" id="FWWY01000001">
    <property type="protein sequence ID" value="SMC03081.1"/>
    <property type="molecule type" value="Genomic_DNA"/>
</dbReference>
<evidence type="ECO:0000313" key="2">
    <source>
        <dbReference type="EMBL" id="SMC03081.1"/>
    </source>
</evidence>
<feature type="region of interest" description="Disordered" evidence="1">
    <location>
        <begin position="1"/>
        <end position="22"/>
    </location>
</feature>
<organism evidence="2 3">
    <name type="scientific">Sulfobacillus thermosulfidooxidans (strain DSM 9293 / VKM B-1269 / AT-1)</name>
    <dbReference type="NCBI Taxonomy" id="929705"/>
    <lineage>
        <taxon>Bacteria</taxon>
        <taxon>Bacillati</taxon>
        <taxon>Bacillota</taxon>
        <taxon>Clostridia</taxon>
        <taxon>Eubacteriales</taxon>
        <taxon>Clostridiales Family XVII. Incertae Sedis</taxon>
        <taxon>Sulfobacillus</taxon>
    </lineage>
</organism>
<evidence type="ECO:0000256" key="1">
    <source>
        <dbReference type="SAM" id="MobiDB-lite"/>
    </source>
</evidence>
<dbReference type="OrthoDB" id="2081813at2"/>
<keyword evidence="3" id="KW-1185">Reference proteome</keyword>
<feature type="compositionally biased region" description="Basic residues" evidence="1">
    <location>
        <begin position="1"/>
        <end position="10"/>
    </location>
</feature>
<dbReference type="AlphaFoldDB" id="A0A1W1W9W3"/>
<proteinExistence type="predicted"/>
<name>A0A1W1W9W3_SULTA</name>
<dbReference type="RefSeq" id="WP_084660924.1">
    <property type="nucleotide sequence ID" value="NZ_FWWY01000001.1"/>
</dbReference>
<reference evidence="3" key="1">
    <citation type="submission" date="2017-04" db="EMBL/GenBank/DDBJ databases">
        <authorList>
            <person name="Varghese N."/>
            <person name="Submissions S."/>
        </authorList>
    </citation>
    <scope>NUCLEOTIDE SEQUENCE [LARGE SCALE GENOMIC DNA]</scope>
    <source>
        <strain evidence="3">DSM 9293</strain>
    </source>
</reference>
<gene>
    <name evidence="2" type="ORF">SAMN00768000_0899</name>
</gene>
<evidence type="ECO:0000313" key="3">
    <source>
        <dbReference type="Proteomes" id="UP000192660"/>
    </source>
</evidence>
<dbReference type="Proteomes" id="UP000192660">
    <property type="component" value="Unassembled WGS sequence"/>
</dbReference>
<sequence>MMRYVGRPKRLQPSQDDQLGDVTAKKDTIKQAFVKLLVERAPAAMIWYDFAPHYSFQWPEWSQNAFSKERKDWLALSQLTMTSDDQEVRHWGRFARLAANRIAQGAWQSPLAPLHTLRSSFFTLWLLHTQGEDIAWDRVCTLAADWLHNLIEQRGGDIFARAQLQGEADDFKRWLRTVAAAQDGLAQLVEPLAVALDDYVAQIDKRAMCPVDVPWATSAHVNAWEWHNRRILYEMPSFSPVPVMSVTSLTEDFPRAIWPQEMDKTIPQYVLVPALERSSWVRFTPEPTVFFGPNAQGAIILSQLYLWWVQQCRHDRINFVLTPSPIFESVLYVLVTYLPEEVSKGLTLWKQKWRNTVDALALADAWMWLEGAEPDVVQAWLKPLLGDERATAWVLRLKTDPSYFLVVHSLAEHILEESLGQGYEWPGFTRGPIDYLLP</sequence>
<accession>A0A1W1W9W3</accession>
<dbReference type="STRING" id="28034.BFX07_09260"/>
<protein>
    <submittedName>
        <fullName evidence="2">Uncharacterized protein</fullName>
    </submittedName>
</protein>